<organism evidence="1 2">
    <name type="scientific">Gossypium australe</name>
    <dbReference type="NCBI Taxonomy" id="47621"/>
    <lineage>
        <taxon>Eukaryota</taxon>
        <taxon>Viridiplantae</taxon>
        <taxon>Streptophyta</taxon>
        <taxon>Embryophyta</taxon>
        <taxon>Tracheophyta</taxon>
        <taxon>Spermatophyta</taxon>
        <taxon>Magnoliopsida</taxon>
        <taxon>eudicotyledons</taxon>
        <taxon>Gunneridae</taxon>
        <taxon>Pentapetalae</taxon>
        <taxon>rosids</taxon>
        <taxon>malvids</taxon>
        <taxon>Malvales</taxon>
        <taxon>Malvaceae</taxon>
        <taxon>Malvoideae</taxon>
        <taxon>Gossypium</taxon>
    </lineage>
</organism>
<dbReference type="EMBL" id="SMMG02000006">
    <property type="protein sequence ID" value="KAA3469410.1"/>
    <property type="molecule type" value="Genomic_DNA"/>
</dbReference>
<comment type="caution">
    <text evidence="1">The sequence shown here is derived from an EMBL/GenBank/DDBJ whole genome shotgun (WGS) entry which is preliminary data.</text>
</comment>
<keyword evidence="1" id="KW-0808">Transferase</keyword>
<keyword evidence="1" id="KW-0695">RNA-directed DNA polymerase</keyword>
<dbReference type="PANTHER" id="PTHR33116:SF86">
    <property type="entry name" value="REVERSE TRANSCRIPTASE DOMAIN-CONTAINING PROTEIN"/>
    <property type="match status" value="1"/>
</dbReference>
<dbReference type="PANTHER" id="PTHR33116">
    <property type="entry name" value="REVERSE TRANSCRIPTASE ZINC-BINDING DOMAIN-CONTAINING PROTEIN-RELATED-RELATED"/>
    <property type="match status" value="1"/>
</dbReference>
<evidence type="ECO:0000313" key="2">
    <source>
        <dbReference type="Proteomes" id="UP000325315"/>
    </source>
</evidence>
<dbReference type="AlphaFoldDB" id="A0A5B6VJM9"/>
<gene>
    <name evidence="1" type="ORF">EPI10_015202</name>
</gene>
<evidence type="ECO:0000313" key="1">
    <source>
        <dbReference type="EMBL" id="KAA3469410.1"/>
    </source>
</evidence>
<reference evidence="1" key="1">
    <citation type="submission" date="2019-08" db="EMBL/GenBank/DDBJ databases">
        <authorList>
            <person name="Liu F."/>
        </authorList>
    </citation>
    <scope>NUCLEOTIDE SEQUENCE [LARGE SCALE GENOMIC DNA]</scope>
    <source>
        <strain evidence="1">PA1801</strain>
        <tissue evidence="1">Leaf</tissue>
    </source>
</reference>
<name>A0A5B6VJM9_9ROSI</name>
<dbReference type="OrthoDB" id="1936608at2759"/>
<keyword evidence="1" id="KW-0548">Nucleotidyltransferase</keyword>
<proteinExistence type="predicted"/>
<accession>A0A5B6VJM9</accession>
<protein>
    <submittedName>
        <fullName evidence="1">Reverse transcriptase</fullName>
    </submittedName>
</protein>
<dbReference type="Proteomes" id="UP000325315">
    <property type="component" value="Unassembled WGS sequence"/>
</dbReference>
<keyword evidence="2" id="KW-1185">Reference proteome</keyword>
<dbReference type="GO" id="GO:0003964">
    <property type="term" value="F:RNA-directed DNA polymerase activity"/>
    <property type="evidence" value="ECO:0007669"/>
    <property type="project" value="UniProtKB-KW"/>
</dbReference>
<sequence>MRGTPIGKERFFITHLFFTDDCILFGDASNKGASMVRDVIRDYEMASGQRVNFDKSLIYFGANVDTNVKETIMNLLGVRVASNSEKYLGLPMMVGQKKTWAFANFIDRFRIRIEGWSLRYLSMEGKKVFVKSVLQAIPVYVMQCFALPKMLCRKLEGIMNNARDLITDGILWRIGNGASVNIWNDPWLPGAGNNRLSVQTINPNWTTVDQLIEAETNTWNKDLIYNFVNDDHATCIFSIPISEVKLEDMLVWKHEGIGEYSVKSGTLRVEVDCSLCKAAPEDSDHLLWSCSILQQVWASLQIKIAPNDRISNCKTRFVNTFSAADDQNKQLIAISL</sequence>